<evidence type="ECO:0000256" key="1">
    <source>
        <dbReference type="SAM" id="SignalP"/>
    </source>
</evidence>
<dbReference type="AlphaFoldDB" id="A0A835T6K2"/>
<evidence type="ECO:0000313" key="3">
    <source>
        <dbReference type="Proteomes" id="UP000650467"/>
    </source>
</evidence>
<comment type="caution">
    <text evidence="2">The sequence shown here is derived from an EMBL/GenBank/DDBJ whole genome shotgun (WGS) entry which is preliminary data.</text>
</comment>
<evidence type="ECO:0000313" key="2">
    <source>
        <dbReference type="EMBL" id="KAG2432531.1"/>
    </source>
</evidence>
<dbReference type="Proteomes" id="UP000650467">
    <property type="component" value="Unassembled WGS sequence"/>
</dbReference>
<organism evidence="2 3">
    <name type="scientific">Chlamydomonas incerta</name>
    <dbReference type="NCBI Taxonomy" id="51695"/>
    <lineage>
        <taxon>Eukaryota</taxon>
        <taxon>Viridiplantae</taxon>
        <taxon>Chlorophyta</taxon>
        <taxon>core chlorophytes</taxon>
        <taxon>Chlorophyceae</taxon>
        <taxon>CS clade</taxon>
        <taxon>Chlamydomonadales</taxon>
        <taxon>Chlamydomonadaceae</taxon>
        <taxon>Chlamydomonas</taxon>
    </lineage>
</organism>
<feature type="chain" id="PRO_5032481569" evidence="1">
    <location>
        <begin position="19"/>
        <end position="524"/>
    </location>
</feature>
<name>A0A835T6K2_CHLIN</name>
<dbReference type="EMBL" id="JAEHOC010000021">
    <property type="protein sequence ID" value="KAG2432531.1"/>
    <property type="molecule type" value="Genomic_DNA"/>
</dbReference>
<feature type="signal peptide" evidence="1">
    <location>
        <begin position="1"/>
        <end position="18"/>
    </location>
</feature>
<sequence>MAAAVAMTVLLMASTAFARKATFAVARRHLLAAASVDDSACPATEPSSFCDNFFSSCASFSCTGGVVTIDLTGSACKQDGTFSWGACLKSDGSQCGTMTSCDGTSTSSQKGTYCKEYHVMSFAIAEGTTSVGIQVHDGTFSGNGVNLCTLTNPAGNGCFSGNSDGCKVCVPATCPIANMAAAGIPELGCSTCSPAEVCFKETKDSKFDNPLTTNSLLTVTSCLAKPAGSFAYSPAPGVNLQVNYYPPLLTSTYNYFTAASTTVGTGKAITCYTDTTYAVVDKYVYIERMTTAADNYDCLDCLWFKVYTVKKPSTCRCSTDTAWAFPVKSTLQNGLTAAQLSATTEVQLPSPDYPGNVYWAAKQEDNSQAWGGYFHITPPLGTTTYTFDMCAGCAKNSLGTKGFIMGKLSVVFTNNLDGQTSSYSFFEPTAGAYSTSSVLQVYQSFTAPPSLTPGQFQKFTVLGNFPGLPFGYNTQWQVTKVNTGPIKSGQTTLATVPTSMGTVGIYIAVHMTVGGSYCDAPVAP</sequence>
<keyword evidence="1" id="KW-0732">Signal</keyword>
<keyword evidence="3" id="KW-1185">Reference proteome</keyword>
<protein>
    <submittedName>
        <fullName evidence="2">Uncharacterized protein</fullName>
    </submittedName>
</protein>
<dbReference type="OrthoDB" id="543833at2759"/>
<proteinExistence type="predicted"/>
<reference evidence="2" key="1">
    <citation type="journal article" date="2020" name="bioRxiv">
        <title>Comparative genomics of Chlamydomonas.</title>
        <authorList>
            <person name="Craig R.J."/>
            <person name="Hasan A.R."/>
            <person name="Ness R.W."/>
            <person name="Keightley P.D."/>
        </authorList>
    </citation>
    <scope>NUCLEOTIDE SEQUENCE</scope>
    <source>
        <strain evidence="2">SAG 7.73</strain>
    </source>
</reference>
<gene>
    <name evidence="2" type="ORF">HXX76_008876</name>
</gene>
<accession>A0A835T6K2</accession>